<dbReference type="PROSITE" id="PS00108">
    <property type="entry name" value="PROTEIN_KINASE_ST"/>
    <property type="match status" value="1"/>
</dbReference>
<dbReference type="PANTHER" id="PTHR45646:SF11">
    <property type="entry name" value="SERINE_THREONINE-PROTEIN KINASE DOA"/>
    <property type="match status" value="1"/>
</dbReference>
<dbReference type="Gene3D" id="1.10.510.10">
    <property type="entry name" value="Transferase(Phosphotransferase) domain 1"/>
    <property type="match status" value="1"/>
</dbReference>
<evidence type="ECO:0000256" key="3">
    <source>
        <dbReference type="ARBA" id="ARBA00022741"/>
    </source>
</evidence>
<dbReference type="Proteomes" id="UP000732380">
    <property type="component" value="Unassembled WGS sequence"/>
</dbReference>
<evidence type="ECO:0000313" key="8">
    <source>
        <dbReference type="Proteomes" id="UP000732380"/>
    </source>
</evidence>
<dbReference type="Pfam" id="PF00069">
    <property type="entry name" value="Pkinase"/>
    <property type="match status" value="1"/>
</dbReference>
<accession>A0A9P7PYF1</accession>
<protein>
    <recommendedName>
        <fullName evidence="6">Protein kinase domain-containing protein</fullName>
    </recommendedName>
</protein>
<keyword evidence="5" id="KW-0067">ATP-binding</keyword>
<feature type="domain" description="Protein kinase" evidence="6">
    <location>
        <begin position="51"/>
        <end position="434"/>
    </location>
</feature>
<keyword evidence="4" id="KW-0418">Kinase</keyword>
<dbReference type="InterPro" id="IPR000719">
    <property type="entry name" value="Prot_kinase_dom"/>
</dbReference>
<keyword evidence="3" id="KW-0547">Nucleotide-binding</keyword>
<proteinExistence type="predicted"/>
<dbReference type="AlphaFoldDB" id="A0A9P7PYF1"/>
<dbReference type="InterPro" id="IPR051175">
    <property type="entry name" value="CLK_kinases"/>
</dbReference>
<dbReference type="PANTHER" id="PTHR45646">
    <property type="entry name" value="SERINE/THREONINE-PROTEIN KINASE DOA-RELATED"/>
    <property type="match status" value="1"/>
</dbReference>
<dbReference type="GO" id="GO:0005524">
    <property type="term" value="F:ATP binding"/>
    <property type="evidence" value="ECO:0007669"/>
    <property type="project" value="UniProtKB-KW"/>
</dbReference>
<keyword evidence="1" id="KW-0723">Serine/threonine-protein kinase</keyword>
<reference evidence="7 8" key="1">
    <citation type="journal article" date="2020" name="bioRxiv">
        <title>Whole genome comparisons of ergot fungi reveals the divergence and evolution of species within the genus Claviceps are the result of varying mechanisms driving genome evolution and host range expansion.</title>
        <authorList>
            <person name="Wyka S.A."/>
            <person name="Mondo S.J."/>
            <person name="Liu M."/>
            <person name="Dettman J."/>
            <person name="Nalam V."/>
            <person name="Broders K.D."/>
        </authorList>
    </citation>
    <scope>NUCLEOTIDE SEQUENCE [LARGE SCALE GENOMIC DNA]</scope>
    <source>
        <strain evidence="7 8">LM576</strain>
    </source>
</reference>
<evidence type="ECO:0000259" key="6">
    <source>
        <dbReference type="PROSITE" id="PS50011"/>
    </source>
</evidence>
<evidence type="ECO:0000256" key="5">
    <source>
        <dbReference type="ARBA" id="ARBA00022840"/>
    </source>
</evidence>
<dbReference type="InterPro" id="IPR011009">
    <property type="entry name" value="Kinase-like_dom_sf"/>
</dbReference>
<keyword evidence="2" id="KW-0808">Transferase</keyword>
<dbReference type="GO" id="GO:0005634">
    <property type="term" value="C:nucleus"/>
    <property type="evidence" value="ECO:0007669"/>
    <property type="project" value="TreeGrafter"/>
</dbReference>
<evidence type="ECO:0000256" key="1">
    <source>
        <dbReference type="ARBA" id="ARBA00022527"/>
    </source>
</evidence>
<dbReference type="Gene3D" id="3.30.200.20">
    <property type="entry name" value="Phosphorylase Kinase, domain 1"/>
    <property type="match status" value="1"/>
</dbReference>
<dbReference type="EMBL" id="SRQM01000336">
    <property type="protein sequence ID" value="KAG6112366.1"/>
    <property type="molecule type" value="Genomic_DNA"/>
</dbReference>
<organism evidence="7 8">
    <name type="scientific">Claviceps humidiphila</name>
    <dbReference type="NCBI Taxonomy" id="1294629"/>
    <lineage>
        <taxon>Eukaryota</taxon>
        <taxon>Fungi</taxon>
        <taxon>Dikarya</taxon>
        <taxon>Ascomycota</taxon>
        <taxon>Pezizomycotina</taxon>
        <taxon>Sordariomycetes</taxon>
        <taxon>Hypocreomycetidae</taxon>
        <taxon>Hypocreales</taxon>
        <taxon>Clavicipitaceae</taxon>
        <taxon>Claviceps</taxon>
    </lineage>
</organism>
<comment type="caution">
    <text evidence="7">The sequence shown here is derived from an EMBL/GenBank/DDBJ whole genome shotgun (WGS) entry which is preliminary data.</text>
</comment>
<sequence>MPGIWKRIFCRHSWRTEMSNILHEPVDEAVWSKRSHHFHPTQPGQILDTRFKTIAKLGYGGASTVWLAENLKFKRWFHNHSYLPRYVSIKITASDIDGSDEIGWLKLVSNANPSHEGLKYIRTPIDGFDLQGECGKHSCLVFEPMRETLLEFRQQLPLQRFPLPLFKAYMYFLLQALDYLHTECRLIHTDIKDDNIMVSTLHGSVIKELVELCKADAQPRYIQKEDGRVTYASPAEIGSLLGDPLPRLADFNTCFTRPPGDRCHQGPIQSARYRAPEVLLGIPWSHKVDIWNLGLLMWNLLEDISLFDRPEIAGDDGEYDAHAHLAQIISYIGNPPELLIKRERMFRKISGVCVVNEKGKECKSMNEYWGGPFFDDDGIMIRKVLLKEGKKLPDMVTELMGKDKALFLDFAACMIRWLPEQRMDAKELLKHPFLCHEDEQMKDPGGGWKSIFRRLGAGTPYFVSDQANGVSVIHETTS</sequence>
<dbReference type="SMART" id="SM00220">
    <property type="entry name" value="S_TKc"/>
    <property type="match status" value="1"/>
</dbReference>
<gene>
    <name evidence="7" type="ORF">E4U13_004307</name>
</gene>
<dbReference type="SUPFAM" id="SSF56112">
    <property type="entry name" value="Protein kinase-like (PK-like)"/>
    <property type="match status" value="1"/>
</dbReference>
<dbReference type="GO" id="GO:0043484">
    <property type="term" value="P:regulation of RNA splicing"/>
    <property type="evidence" value="ECO:0007669"/>
    <property type="project" value="TreeGrafter"/>
</dbReference>
<evidence type="ECO:0000313" key="7">
    <source>
        <dbReference type="EMBL" id="KAG6112366.1"/>
    </source>
</evidence>
<dbReference type="InterPro" id="IPR008271">
    <property type="entry name" value="Ser/Thr_kinase_AS"/>
</dbReference>
<dbReference type="GO" id="GO:0004674">
    <property type="term" value="F:protein serine/threonine kinase activity"/>
    <property type="evidence" value="ECO:0007669"/>
    <property type="project" value="UniProtKB-KW"/>
</dbReference>
<keyword evidence="8" id="KW-1185">Reference proteome</keyword>
<evidence type="ECO:0000256" key="2">
    <source>
        <dbReference type="ARBA" id="ARBA00022679"/>
    </source>
</evidence>
<evidence type="ECO:0000256" key="4">
    <source>
        <dbReference type="ARBA" id="ARBA00022777"/>
    </source>
</evidence>
<dbReference type="PROSITE" id="PS50011">
    <property type="entry name" value="PROTEIN_KINASE_DOM"/>
    <property type="match status" value="1"/>
</dbReference>
<name>A0A9P7PYF1_9HYPO</name>